<reference evidence="5" key="2">
    <citation type="submission" date="2020-09" db="EMBL/GenBank/DDBJ databases">
        <authorList>
            <person name="Sun Q."/>
            <person name="Zhou Y."/>
        </authorList>
    </citation>
    <scope>NUCLEOTIDE SEQUENCE</scope>
    <source>
        <strain evidence="5">CGMCC 4.5737</strain>
    </source>
</reference>
<dbReference type="AlphaFoldDB" id="A0A8J3CA40"/>
<dbReference type="InterPro" id="IPR054828">
    <property type="entry name" value="Vit_B12_bind_prot"/>
</dbReference>
<reference evidence="5" key="1">
    <citation type="journal article" date="2014" name="Int. J. Syst. Evol. Microbiol.">
        <title>Complete genome sequence of Corynebacterium casei LMG S-19264T (=DSM 44701T), isolated from a smear-ripened cheese.</title>
        <authorList>
            <consortium name="US DOE Joint Genome Institute (JGI-PGF)"/>
            <person name="Walter F."/>
            <person name="Albersmeier A."/>
            <person name="Kalinowski J."/>
            <person name="Ruckert C."/>
        </authorList>
    </citation>
    <scope>NUCLEOTIDE SEQUENCE</scope>
    <source>
        <strain evidence="5">CGMCC 4.5737</strain>
    </source>
</reference>
<dbReference type="EMBL" id="BMMK01000002">
    <property type="protein sequence ID" value="GGM37109.1"/>
    <property type="molecule type" value="Genomic_DNA"/>
</dbReference>
<dbReference type="PROSITE" id="PS50983">
    <property type="entry name" value="FE_B12_PBP"/>
    <property type="match status" value="1"/>
</dbReference>
<proteinExistence type="inferred from homology"/>
<dbReference type="CDD" id="cd01143">
    <property type="entry name" value="YvrC"/>
    <property type="match status" value="1"/>
</dbReference>
<feature type="region of interest" description="Disordered" evidence="3">
    <location>
        <begin position="15"/>
        <end position="40"/>
    </location>
</feature>
<keyword evidence="6" id="KW-1185">Reference proteome</keyword>
<evidence type="ECO:0000259" key="4">
    <source>
        <dbReference type="PROSITE" id="PS50983"/>
    </source>
</evidence>
<dbReference type="GO" id="GO:0071281">
    <property type="term" value="P:cellular response to iron ion"/>
    <property type="evidence" value="ECO:0007669"/>
    <property type="project" value="TreeGrafter"/>
</dbReference>
<evidence type="ECO:0000313" key="6">
    <source>
        <dbReference type="Proteomes" id="UP000637578"/>
    </source>
</evidence>
<comment type="caution">
    <text evidence="5">The sequence shown here is derived from an EMBL/GenBank/DDBJ whole genome shotgun (WGS) entry which is preliminary data.</text>
</comment>
<dbReference type="InterPro" id="IPR002491">
    <property type="entry name" value="ABC_transptr_periplasmic_BD"/>
</dbReference>
<gene>
    <name evidence="5" type="ORF">GCM10012275_05310</name>
</gene>
<evidence type="ECO:0000313" key="5">
    <source>
        <dbReference type="EMBL" id="GGM37109.1"/>
    </source>
</evidence>
<dbReference type="PANTHER" id="PTHR30535:SF34">
    <property type="entry name" value="MOLYBDATE-BINDING PROTEIN MOLA"/>
    <property type="match status" value="1"/>
</dbReference>
<comment type="similarity">
    <text evidence="1">Belongs to the bacterial solute-binding protein 8 family.</text>
</comment>
<keyword evidence="2" id="KW-0732">Signal</keyword>
<accession>A0A8J3CA40</accession>
<dbReference type="NCBIfam" id="NF038402">
    <property type="entry name" value="TroA_like"/>
    <property type="match status" value="1"/>
</dbReference>
<name>A0A8J3CA40_9PSEU</name>
<evidence type="ECO:0000256" key="3">
    <source>
        <dbReference type="SAM" id="MobiDB-lite"/>
    </source>
</evidence>
<evidence type="ECO:0000256" key="1">
    <source>
        <dbReference type="ARBA" id="ARBA00008814"/>
    </source>
</evidence>
<dbReference type="SUPFAM" id="SSF53807">
    <property type="entry name" value="Helical backbone' metal receptor"/>
    <property type="match status" value="1"/>
</dbReference>
<dbReference type="InterPro" id="IPR050902">
    <property type="entry name" value="ABC_Transporter_SBP"/>
</dbReference>
<organism evidence="5 6">
    <name type="scientific">Longimycelium tulufanense</name>
    <dbReference type="NCBI Taxonomy" id="907463"/>
    <lineage>
        <taxon>Bacteria</taxon>
        <taxon>Bacillati</taxon>
        <taxon>Actinomycetota</taxon>
        <taxon>Actinomycetes</taxon>
        <taxon>Pseudonocardiales</taxon>
        <taxon>Pseudonocardiaceae</taxon>
        <taxon>Longimycelium</taxon>
    </lineage>
</organism>
<evidence type="ECO:0000256" key="2">
    <source>
        <dbReference type="ARBA" id="ARBA00022729"/>
    </source>
</evidence>
<feature type="domain" description="Fe/B12 periplasmic-binding" evidence="4">
    <location>
        <begin position="105"/>
        <end position="352"/>
    </location>
</feature>
<dbReference type="Proteomes" id="UP000637578">
    <property type="component" value="Unassembled WGS sequence"/>
</dbReference>
<dbReference type="Pfam" id="PF01497">
    <property type="entry name" value="Peripla_BP_2"/>
    <property type="match status" value="1"/>
</dbReference>
<sequence>MPTPTAPDAGVWCLEEAAERAEPGPAPGAGRPTFEAPMSGHTTRGRLLAALVTLLTLVGLTACANREQPAGQTATTPTPIGADRFPVEVAVAGGKPVTLERRPERVVSLSPTATEMLFAVGAGKQVVAVDSLSNHPAEAPRTDLSAYTPNVEAVVGHRPDLVVAAEDRNDLVAGLTRVEVPVLLLPAATALEGTYEQIEALGKATGHRTEATDLTRRMRSDIDKIVRDTPRPGRELSYYHELDPQLYSATSKTFIGQVYGLFGLRNIADSADPTGSGYPKLSAEHVVNANPDLIFLADDESRETLASRPGWQSINAVKQNAVVTLEADTSSRWGPRIIDLVRQVSDAVSKAAG</sequence>
<dbReference type="RefSeq" id="WP_229685908.1">
    <property type="nucleotide sequence ID" value="NZ_BMMK01000002.1"/>
</dbReference>
<dbReference type="Gene3D" id="3.40.50.1980">
    <property type="entry name" value="Nitrogenase molybdenum iron protein domain"/>
    <property type="match status" value="2"/>
</dbReference>
<protein>
    <submittedName>
        <fullName evidence="5">ABC transporter substrate-binding protein</fullName>
    </submittedName>
</protein>
<dbReference type="PANTHER" id="PTHR30535">
    <property type="entry name" value="VITAMIN B12-BINDING PROTEIN"/>
    <property type="match status" value="1"/>
</dbReference>